<feature type="domain" description="DUF2344" evidence="1">
    <location>
        <begin position="3"/>
        <end position="181"/>
    </location>
</feature>
<organism evidence="2 4">
    <name type="scientific">Caldanaerobacter subterraneus</name>
    <dbReference type="NCBI Taxonomy" id="911092"/>
    <lineage>
        <taxon>Bacteria</taxon>
        <taxon>Bacillati</taxon>
        <taxon>Bacillota</taxon>
        <taxon>Clostridia</taxon>
        <taxon>Thermoanaerobacterales</taxon>
        <taxon>Thermoanaerobacteraceae</taxon>
        <taxon>Caldanaerobacter</taxon>
    </lineage>
</organism>
<comment type="caution">
    <text evidence="2">The sequence shown here is derived from an EMBL/GenBank/DDBJ whole genome shotgun (WGS) entry which is preliminary data.</text>
</comment>
<dbReference type="OMA" id="DQPCAIL"/>
<dbReference type="AlphaFoldDB" id="A0A101E6A0"/>
<reference evidence="2 4" key="1">
    <citation type="journal article" date="2018" name="Nat. Biotechnol.">
        <title>A standardized bacterial taxonomy based on genome phylogeny substantially revises the tree of life.</title>
        <authorList>
            <person name="Parks D.H."/>
            <person name="Chuvochina M."/>
            <person name="Waite D.W."/>
            <person name="Rinke C."/>
            <person name="Skarshewski A."/>
            <person name="Chaumeil P.A."/>
            <person name="Hugenholtz P."/>
        </authorList>
    </citation>
    <scope>NUCLEOTIDE SEQUENCE [LARGE SCALE GENOMIC DNA]</scope>
    <source>
        <strain evidence="2">UBA12544</strain>
    </source>
</reference>
<evidence type="ECO:0000313" key="3">
    <source>
        <dbReference type="EMBL" id="TCO66852.1"/>
    </source>
</evidence>
<sequence length="217" mass="25255">MKRLRSKYTKGEEVKFISHLDLLRVIQRALRRADIKVAFSQGFNPHPRISFGPALMVGATTEGDYMDVDVEEDISPHEFKERMNEVLPSGIKIVEVFEVDVRDSLSSRIKGADYLVEVFLKKEVEGLEEAVKRFMAKDTIEIEKETKKGKKLVDLKSYLEEFYLIDMNGERAKFYVKMKLGEGSPNPFHLLKAFNEYIGDAFDLEYYKIHRKNMFLE</sequence>
<gene>
    <name evidence="2" type="ORF">DEA61_05785</name>
    <name evidence="3" type="ORF">EV203_10959</name>
</gene>
<evidence type="ECO:0000313" key="5">
    <source>
        <dbReference type="Proteomes" id="UP000294886"/>
    </source>
</evidence>
<protein>
    <submittedName>
        <fullName evidence="2">DUF2344 domain-containing protein</fullName>
    </submittedName>
    <submittedName>
        <fullName evidence="3">Radical SAM-linked protein</fullName>
    </submittedName>
</protein>
<evidence type="ECO:0000313" key="2">
    <source>
        <dbReference type="EMBL" id="HBT49322.1"/>
    </source>
</evidence>
<reference evidence="3 5" key="2">
    <citation type="submission" date="2019-03" db="EMBL/GenBank/DDBJ databases">
        <title>Genomic Encyclopedia of Type Strains, Phase IV (KMG-IV): sequencing the most valuable type-strain genomes for metagenomic binning, comparative biology and taxonomic classification.</title>
        <authorList>
            <person name="Goeker M."/>
        </authorList>
    </citation>
    <scope>NUCLEOTIDE SEQUENCE [LARGE SCALE GENOMIC DNA]</scope>
    <source>
        <strain evidence="3 5">DSM 13054</strain>
    </source>
</reference>
<dbReference type="Proteomes" id="UP000264445">
    <property type="component" value="Unassembled WGS sequence"/>
</dbReference>
<evidence type="ECO:0000259" key="1">
    <source>
        <dbReference type="Pfam" id="PF10105"/>
    </source>
</evidence>
<dbReference type="Proteomes" id="UP000294886">
    <property type="component" value="Unassembled WGS sequence"/>
</dbReference>
<dbReference type="NCBIfam" id="TIGR03936">
    <property type="entry name" value="sam_1_link_chp"/>
    <property type="match status" value="1"/>
</dbReference>
<dbReference type="EMBL" id="DOLB01000092">
    <property type="protein sequence ID" value="HBT49322.1"/>
    <property type="molecule type" value="Genomic_DNA"/>
</dbReference>
<proteinExistence type="predicted"/>
<accession>A0A101E6A0</accession>
<dbReference type="EMBL" id="SLWU01000009">
    <property type="protein sequence ID" value="TCO66852.1"/>
    <property type="molecule type" value="Genomic_DNA"/>
</dbReference>
<dbReference type="InterPro" id="IPR018768">
    <property type="entry name" value="DUF2344"/>
</dbReference>
<dbReference type="RefSeq" id="WP_009611191.1">
    <property type="nucleotide sequence ID" value="NZ_DOLB01000092.1"/>
</dbReference>
<name>A0A101E6A0_9THEO</name>
<evidence type="ECO:0000313" key="4">
    <source>
        <dbReference type="Proteomes" id="UP000264445"/>
    </source>
</evidence>
<dbReference type="Pfam" id="PF10105">
    <property type="entry name" value="DUF2344"/>
    <property type="match status" value="1"/>
</dbReference>